<dbReference type="CDD" id="cd03794">
    <property type="entry name" value="GT4_WbuB-like"/>
    <property type="match status" value="1"/>
</dbReference>
<reference evidence="2 3" key="1">
    <citation type="submission" date="2018-08" db="EMBL/GenBank/DDBJ databases">
        <title>A genome reference for cultivated species of the human gut microbiota.</title>
        <authorList>
            <person name="Zou Y."/>
            <person name="Xue W."/>
            <person name="Luo G."/>
        </authorList>
    </citation>
    <scope>NUCLEOTIDE SEQUENCE [LARGE SCALE GENOMIC DNA]</scope>
    <source>
        <strain evidence="2 3">AM40-15AC</strain>
    </source>
</reference>
<dbReference type="PANTHER" id="PTHR45947">
    <property type="entry name" value="SULFOQUINOVOSYL TRANSFERASE SQD2"/>
    <property type="match status" value="1"/>
</dbReference>
<dbReference type="EMBL" id="QSGQ01000005">
    <property type="protein sequence ID" value="RHB39447.1"/>
    <property type="molecule type" value="Genomic_DNA"/>
</dbReference>
<dbReference type="InterPro" id="IPR050194">
    <property type="entry name" value="Glycosyltransferase_grp1"/>
</dbReference>
<evidence type="ECO:0000259" key="1">
    <source>
        <dbReference type="Pfam" id="PF00534"/>
    </source>
</evidence>
<dbReference type="AlphaFoldDB" id="A0A413W0T0"/>
<dbReference type="PANTHER" id="PTHR45947:SF3">
    <property type="entry name" value="SULFOQUINOVOSYL TRANSFERASE SQD2"/>
    <property type="match status" value="1"/>
</dbReference>
<dbReference type="Gene3D" id="3.40.50.2000">
    <property type="entry name" value="Glycogen Phosphorylase B"/>
    <property type="match status" value="2"/>
</dbReference>
<proteinExistence type="predicted"/>
<comment type="caution">
    <text evidence="2">The sequence shown here is derived from an EMBL/GenBank/DDBJ whole genome shotgun (WGS) entry which is preliminary data.</text>
</comment>
<dbReference type="SUPFAM" id="SSF53756">
    <property type="entry name" value="UDP-Glycosyltransferase/glycogen phosphorylase"/>
    <property type="match status" value="1"/>
</dbReference>
<gene>
    <name evidence="2" type="ORF">DW885_08455</name>
</gene>
<evidence type="ECO:0000313" key="2">
    <source>
        <dbReference type="EMBL" id="RHB39447.1"/>
    </source>
</evidence>
<evidence type="ECO:0000313" key="3">
    <source>
        <dbReference type="Proteomes" id="UP000284883"/>
    </source>
</evidence>
<feature type="domain" description="Glycosyl transferase family 1" evidence="1">
    <location>
        <begin position="208"/>
        <end position="375"/>
    </location>
</feature>
<keyword evidence="2" id="KW-0808">Transferase</keyword>
<accession>A0A413W0T0</accession>
<organism evidence="2 3">
    <name type="scientific">Dorea formicigenerans</name>
    <dbReference type="NCBI Taxonomy" id="39486"/>
    <lineage>
        <taxon>Bacteria</taxon>
        <taxon>Bacillati</taxon>
        <taxon>Bacillota</taxon>
        <taxon>Clostridia</taxon>
        <taxon>Lachnospirales</taxon>
        <taxon>Lachnospiraceae</taxon>
        <taxon>Dorea</taxon>
    </lineage>
</organism>
<name>A0A413W0T0_9FIRM</name>
<dbReference type="InterPro" id="IPR001296">
    <property type="entry name" value="Glyco_trans_1"/>
</dbReference>
<protein>
    <submittedName>
        <fullName evidence="2">Glycosyltransferase WbuB</fullName>
    </submittedName>
</protein>
<sequence length="396" mass="44854">MKDIVIIANFCRDFSENDNGRFMYLCKELSKEHNVEIITSDYSHSLKKHKGPVSISWPFKITFLHEPGYKKNVSVRRFMSHRAWGNAVAKYLKKRKKPDVIYCAVPSLTAPMKASEYCKKNNIKFIIDIQDLWPEAFQMVFDIPIVSNLLFTPFKRIANKIYSSADEICAVSKTYVERALGVNKNVTKGHTVFLGTRLETFDKGAAMKSKVEKVDNELWLGYCGSLAASYDIPCVIDALSVLQNKGIQVPRFIVMGDGAKRREFSSYAVEKSVNATFTGRLTYDQMCAVLSKCDLVVNPIKKGSAASIINKHGDYASSGLPVINNQDSPEYRELVDSYHMGLNCENGNAFDMADKIQYLLENAEERKIMGINARKCAEEQFDRKNSYKELLECILN</sequence>
<dbReference type="Proteomes" id="UP000284883">
    <property type="component" value="Unassembled WGS sequence"/>
</dbReference>
<dbReference type="GO" id="GO:0016758">
    <property type="term" value="F:hexosyltransferase activity"/>
    <property type="evidence" value="ECO:0007669"/>
    <property type="project" value="TreeGrafter"/>
</dbReference>
<dbReference type="RefSeq" id="WP_118001117.1">
    <property type="nucleotide sequence ID" value="NZ_QSGQ01000005.1"/>
</dbReference>
<dbReference type="Pfam" id="PF00534">
    <property type="entry name" value="Glycos_transf_1"/>
    <property type="match status" value="1"/>
</dbReference>